<dbReference type="EMBL" id="LR877167">
    <property type="protein sequence ID" value="CAD2221879.1"/>
    <property type="molecule type" value="Genomic_DNA"/>
</dbReference>
<evidence type="ECO:0000256" key="7">
    <source>
        <dbReference type="SAM" id="MobiDB-lite"/>
    </source>
</evidence>
<dbReference type="InterPro" id="IPR039421">
    <property type="entry name" value="Type_1_exporter"/>
</dbReference>
<feature type="transmembrane region" description="Helical" evidence="8">
    <location>
        <begin position="283"/>
        <end position="303"/>
    </location>
</feature>
<feature type="transmembrane region" description="Helical" evidence="8">
    <location>
        <begin position="309"/>
        <end position="329"/>
    </location>
</feature>
<dbReference type="Pfam" id="PF00664">
    <property type="entry name" value="ABC_membrane"/>
    <property type="match status" value="1"/>
</dbReference>
<accession>A0A7G2CR72</accession>
<feature type="region of interest" description="Disordered" evidence="7">
    <location>
        <begin position="69"/>
        <end position="99"/>
    </location>
</feature>
<keyword evidence="4" id="KW-0677">Repeat</keyword>
<keyword evidence="5 8" id="KW-1133">Transmembrane helix</keyword>
<dbReference type="GO" id="GO:0015421">
    <property type="term" value="F:ABC-type oligopeptide transporter activity"/>
    <property type="evidence" value="ECO:0007669"/>
    <property type="project" value="TreeGrafter"/>
</dbReference>
<feature type="transmembrane region" description="Helical" evidence="8">
    <location>
        <begin position="149"/>
        <end position="169"/>
    </location>
</feature>
<dbReference type="GO" id="GO:0005524">
    <property type="term" value="F:ATP binding"/>
    <property type="evidence" value="ECO:0007669"/>
    <property type="project" value="InterPro"/>
</dbReference>
<evidence type="ECO:0000256" key="8">
    <source>
        <dbReference type="SAM" id="Phobius"/>
    </source>
</evidence>
<keyword evidence="11" id="KW-1185">Reference proteome</keyword>
<dbReference type="AlphaFoldDB" id="A0A7G2CR72"/>
<dbReference type="Proteomes" id="UP000515908">
    <property type="component" value="Chromosome 23"/>
</dbReference>
<feature type="transmembrane region" description="Helical" evidence="8">
    <location>
        <begin position="205"/>
        <end position="230"/>
    </location>
</feature>
<dbReference type="SUPFAM" id="SSF52540">
    <property type="entry name" value="P-loop containing nucleoside triphosphate hydrolases"/>
    <property type="match status" value="1"/>
</dbReference>
<dbReference type="VEuPathDB" id="TriTrypDB:ADEAN_000941400"/>
<dbReference type="OrthoDB" id="6500128at2759"/>
<organism evidence="10 11">
    <name type="scientific">Angomonas deanei</name>
    <dbReference type="NCBI Taxonomy" id="59799"/>
    <lineage>
        <taxon>Eukaryota</taxon>
        <taxon>Discoba</taxon>
        <taxon>Euglenozoa</taxon>
        <taxon>Kinetoplastea</taxon>
        <taxon>Metakinetoplastina</taxon>
        <taxon>Trypanosomatida</taxon>
        <taxon>Trypanosomatidae</taxon>
        <taxon>Strigomonadinae</taxon>
        <taxon>Angomonas</taxon>
    </lineage>
</organism>
<evidence type="ECO:0000256" key="4">
    <source>
        <dbReference type="ARBA" id="ARBA00022737"/>
    </source>
</evidence>
<keyword evidence="6 8" id="KW-0472">Membrane</keyword>
<evidence type="ECO:0000256" key="6">
    <source>
        <dbReference type="ARBA" id="ARBA00023136"/>
    </source>
</evidence>
<proteinExistence type="predicted"/>
<dbReference type="PANTHER" id="PTHR43394">
    <property type="entry name" value="ATP-DEPENDENT PERMEASE MDL1, MITOCHONDRIAL"/>
    <property type="match status" value="1"/>
</dbReference>
<dbReference type="InterPro" id="IPR036640">
    <property type="entry name" value="ABC1_TM_sf"/>
</dbReference>
<sequence>MEVQAALDQLMVQNNITVIVIAHRLATIRKVDRIFYMSNDGLEGTVIAEEGSFDQLIAKGGLFAVMARSQGAAPSSEEGPTLRDAPATQQEENEDDYPNQILSEEEIAKLEEEVPRTERQSVPIEELAEWEMQRTQVGPLRLLKLNKRYVWALLLALLGSLIAGAVAPVNTILLGKLLMSCANYESVKFFFPDVAEDDLKSDMKLYAPLFIVIAFACFVGWVLQFFYGFAGEHLTTKIRIMLFGQILRQDMSFFDTPSRDAGTLSGMLSGDCEAIHQLCGQSIGLKIQTVCTILIGIIIGLVYQWKLGLIAMACLPLIVFAVLFEQMLMSGLNDGKKAMAMTRW</sequence>
<comment type="subcellular location">
    <subcellularLocation>
        <location evidence="1">Membrane</location>
        <topology evidence="1">Multi-pass membrane protein</topology>
    </subcellularLocation>
</comment>
<dbReference type="PANTHER" id="PTHR43394:SF11">
    <property type="entry name" value="ATP-BINDING CASSETTE TRANSPORTER"/>
    <property type="match status" value="1"/>
</dbReference>
<dbReference type="GO" id="GO:0016020">
    <property type="term" value="C:membrane"/>
    <property type="evidence" value="ECO:0007669"/>
    <property type="project" value="UniProtKB-SubCell"/>
</dbReference>
<keyword evidence="2" id="KW-0813">Transport</keyword>
<dbReference type="Gene3D" id="1.20.1560.10">
    <property type="entry name" value="ABC transporter type 1, transmembrane domain"/>
    <property type="match status" value="1"/>
</dbReference>
<evidence type="ECO:0000259" key="9">
    <source>
        <dbReference type="PROSITE" id="PS50929"/>
    </source>
</evidence>
<keyword evidence="3 8" id="KW-0812">Transmembrane</keyword>
<protein>
    <submittedName>
        <fullName evidence="10">ABC transporter transmembrane region containing protein, putative</fullName>
    </submittedName>
</protein>
<name>A0A7G2CR72_9TRYP</name>
<dbReference type="SUPFAM" id="SSF90123">
    <property type="entry name" value="ABC transporter transmembrane region"/>
    <property type="match status" value="1"/>
</dbReference>
<evidence type="ECO:0000256" key="5">
    <source>
        <dbReference type="ARBA" id="ARBA00022989"/>
    </source>
</evidence>
<evidence type="ECO:0000256" key="2">
    <source>
        <dbReference type="ARBA" id="ARBA00022448"/>
    </source>
</evidence>
<dbReference type="Gene3D" id="3.40.50.300">
    <property type="entry name" value="P-loop containing nucleotide triphosphate hydrolases"/>
    <property type="match status" value="1"/>
</dbReference>
<dbReference type="PROSITE" id="PS50929">
    <property type="entry name" value="ABC_TM1F"/>
    <property type="match status" value="1"/>
</dbReference>
<dbReference type="InterPro" id="IPR027417">
    <property type="entry name" value="P-loop_NTPase"/>
</dbReference>
<gene>
    <name evidence="10" type="ORF">ADEAN_000941400</name>
</gene>
<feature type="domain" description="ABC transmembrane type-1" evidence="9">
    <location>
        <begin position="154"/>
        <end position="333"/>
    </location>
</feature>
<dbReference type="InterPro" id="IPR011527">
    <property type="entry name" value="ABC1_TM_dom"/>
</dbReference>
<evidence type="ECO:0000256" key="3">
    <source>
        <dbReference type="ARBA" id="ARBA00022692"/>
    </source>
</evidence>
<evidence type="ECO:0000256" key="1">
    <source>
        <dbReference type="ARBA" id="ARBA00004141"/>
    </source>
</evidence>
<reference evidence="10 11" key="1">
    <citation type="submission" date="2020-08" db="EMBL/GenBank/DDBJ databases">
        <authorList>
            <person name="Newling K."/>
            <person name="Davey J."/>
            <person name="Forrester S."/>
        </authorList>
    </citation>
    <scope>NUCLEOTIDE SEQUENCE [LARGE SCALE GENOMIC DNA]</scope>
    <source>
        <strain evidence="11">Crithidia deanei Carvalho (ATCC PRA-265)</strain>
    </source>
</reference>
<evidence type="ECO:0000313" key="10">
    <source>
        <dbReference type="EMBL" id="CAD2221879.1"/>
    </source>
</evidence>
<evidence type="ECO:0000313" key="11">
    <source>
        <dbReference type="Proteomes" id="UP000515908"/>
    </source>
</evidence>